<dbReference type="PANTHER" id="PTHR34408">
    <property type="entry name" value="FAMILY PROTEIN, PUTATIVE-RELATED"/>
    <property type="match status" value="1"/>
</dbReference>
<comment type="caution">
    <text evidence="2">The sequence shown here is derived from an EMBL/GenBank/DDBJ whole genome shotgun (WGS) entry which is preliminary data.</text>
</comment>
<evidence type="ECO:0000259" key="1">
    <source>
        <dbReference type="PROSITE" id="PS50222"/>
    </source>
</evidence>
<dbReference type="Proteomes" id="UP000537188">
    <property type="component" value="Unassembled WGS sequence"/>
</dbReference>
<feature type="domain" description="EF-hand" evidence="1">
    <location>
        <begin position="80"/>
        <end position="108"/>
    </location>
</feature>
<dbReference type="InterPro" id="IPR023346">
    <property type="entry name" value="Lysozyme-like_dom_sf"/>
</dbReference>
<gene>
    <name evidence="2" type="ORF">HX828_22270</name>
</gene>
<dbReference type="PROSITE" id="PS50222">
    <property type="entry name" value="EF_HAND_2"/>
    <property type="match status" value="1"/>
</dbReference>
<name>A0A7Y8FG31_9PSED</name>
<proteinExistence type="predicted"/>
<feature type="non-terminal residue" evidence="2">
    <location>
        <position position="1"/>
    </location>
</feature>
<dbReference type="AlphaFoldDB" id="A0A7Y8FG31"/>
<dbReference type="EMBL" id="JACARF010000028">
    <property type="protein sequence ID" value="NWE78284.1"/>
    <property type="molecule type" value="Genomic_DNA"/>
</dbReference>
<dbReference type="InterPro" id="IPR018247">
    <property type="entry name" value="EF_Hand_1_Ca_BS"/>
</dbReference>
<accession>A0A7Y8FG31</accession>
<sequence>EGLLHDASGTLLSGWVREEVGVTPWVSPWSWEGYDVIFNYDSPRQALASFFRAANRFSEEQLERHGRLADFSDTGPMKSRLYDIIDRDRNGKITAEELNDAMKFPAHVQSLSQLIIHYESEWLHEPHKWDALDELLGHSGSTPLLNWLAEKERIKQISWWNEVAPGVGLPAHGQVYHLHPVGLFTRFIGNPERQLITLAMLKKAKPSIADSYCDAILPYLNKYAALYEVNTPLRISHLLAQVGHESGFKVREENLNYTPVRMRKIFGCRNNEAGYDDSKDECISFPRLRPKLWSEPNTYANNPVSLGSYVYANRNGNGDEASREGYKYRGRGIIQLTGKSNYREYSRIHNQKDSSDPRDFLESPDLIITDLKYGVESAFVWWSMNRMNDWIARSYSIRTEENIVEHVADVSRRVNGGAIGLRERVSLFNELRSMIEVESSL</sequence>
<dbReference type="InterPro" id="IPR002048">
    <property type="entry name" value="EF_hand_dom"/>
</dbReference>
<organism evidence="2 3">
    <name type="scientific">Pseudomonas yamanorum</name>
    <dbReference type="NCBI Taxonomy" id="515393"/>
    <lineage>
        <taxon>Bacteria</taxon>
        <taxon>Pseudomonadati</taxon>
        <taxon>Pseudomonadota</taxon>
        <taxon>Gammaproteobacteria</taxon>
        <taxon>Pseudomonadales</taxon>
        <taxon>Pseudomonadaceae</taxon>
        <taxon>Pseudomonas</taxon>
    </lineage>
</organism>
<evidence type="ECO:0000313" key="2">
    <source>
        <dbReference type="EMBL" id="NWE78284.1"/>
    </source>
</evidence>
<dbReference type="PROSITE" id="PS00018">
    <property type="entry name" value="EF_HAND_1"/>
    <property type="match status" value="1"/>
</dbReference>
<reference evidence="2 3" key="1">
    <citation type="submission" date="2020-04" db="EMBL/GenBank/DDBJ databases">
        <title>Molecular characterization of pseudomonads from Agaricus bisporus reveal novel blotch 2 pathogens in Western Europe.</title>
        <authorList>
            <person name="Taparia T."/>
            <person name="Krijger M."/>
            <person name="Haynes E."/>
            <person name="Elpinstone J.G."/>
            <person name="Noble R."/>
            <person name="Van Der Wolf J."/>
        </authorList>
    </citation>
    <scope>NUCLEOTIDE SEQUENCE [LARGE SCALE GENOMIC DNA]</scope>
    <source>
        <strain evidence="2 3">IPO3781</strain>
    </source>
</reference>
<protein>
    <recommendedName>
        <fullName evidence="1">EF-hand domain-containing protein</fullName>
    </recommendedName>
</protein>
<dbReference type="GO" id="GO:0005509">
    <property type="term" value="F:calcium ion binding"/>
    <property type="evidence" value="ECO:0007669"/>
    <property type="project" value="InterPro"/>
</dbReference>
<dbReference type="Gene3D" id="1.10.530.10">
    <property type="match status" value="1"/>
</dbReference>
<dbReference type="PANTHER" id="PTHR34408:SF1">
    <property type="entry name" value="GLYCOSYL HYDROLASE FAMILY 19 DOMAIN-CONTAINING PROTEIN HI_1415"/>
    <property type="match status" value="1"/>
</dbReference>
<dbReference type="SUPFAM" id="SSF53955">
    <property type="entry name" value="Lysozyme-like"/>
    <property type="match status" value="1"/>
</dbReference>
<evidence type="ECO:0000313" key="3">
    <source>
        <dbReference type="Proteomes" id="UP000537188"/>
    </source>
</evidence>
<dbReference type="InterPro" id="IPR052354">
    <property type="entry name" value="Cell_Wall_Dynamics_Protein"/>
</dbReference>